<protein>
    <submittedName>
        <fullName evidence="1">Uncharacterized protein</fullName>
    </submittedName>
</protein>
<reference evidence="1 2" key="1">
    <citation type="submission" date="2013-11" db="EMBL/GenBank/DDBJ databases">
        <title>Genome sequencing of Stegodyphus mimosarum.</title>
        <authorList>
            <person name="Bechsgaard J."/>
        </authorList>
    </citation>
    <scope>NUCLEOTIDE SEQUENCE [LARGE SCALE GENOMIC DNA]</scope>
</reference>
<name>A0A087U3W4_STEMI</name>
<dbReference type="AlphaFoldDB" id="A0A087U3W4"/>
<evidence type="ECO:0000313" key="1">
    <source>
        <dbReference type="EMBL" id="KFM72053.1"/>
    </source>
</evidence>
<dbReference type="Proteomes" id="UP000054359">
    <property type="component" value="Unassembled WGS sequence"/>
</dbReference>
<proteinExistence type="predicted"/>
<feature type="non-terminal residue" evidence="1">
    <location>
        <position position="238"/>
    </location>
</feature>
<sequence length="238" mass="27021">MADSCVQVTEEDIFTSCGWPQGVIDNHHFSDTDSYEGIEHPLHVLSAEDLNLASSFTDSRAVSVDFDTLSVPEGWTADSHDLDPDLTWRLLRGGSLPHHGARTSHSRNLNSNEDLTEKNNMLASKLERLANLRQIIEKNSGHQERWKASHFPDTFSNLCSSDNRFPFVSKLHHSADSSLEELRENDVNSIRSEPAELDIENFEFQFNVKPMNGLRLEAFYNKIQKVPLFPDCFSQFGK</sequence>
<keyword evidence="2" id="KW-1185">Reference proteome</keyword>
<dbReference type="OrthoDB" id="6424917at2759"/>
<organism evidence="1 2">
    <name type="scientific">Stegodyphus mimosarum</name>
    <name type="common">African social velvet spider</name>
    <dbReference type="NCBI Taxonomy" id="407821"/>
    <lineage>
        <taxon>Eukaryota</taxon>
        <taxon>Metazoa</taxon>
        <taxon>Ecdysozoa</taxon>
        <taxon>Arthropoda</taxon>
        <taxon>Chelicerata</taxon>
        <taxon>Arachnida</taxon>
        <taxon>Araneae</taxon>
        <taxon>Araneomorphae</taxon>
        <taxon>Entelegynae</taxon>
        <taxon>Eresoidea</taxon>
        <taxon>Eresidae</taxon>
        <taxon>Stegodyphus</taxon>
    </lineage>
</organism>
<dbReference type="EMBL" id="KK118036">
    <property type="protein sequence ID" value="KFM72053.1"/>
    <property type="molecule type" value="Genomic_DNA"/>
</dbReference>
<evidence type="ECO:0000313" key="2">
    <source>
        <dbReference type="Proteomes" id="UP000054359"/>
    </source>
</evidence>
<gene>
    <name evidence="1" type="ORF">X975_06196</name>
</gene>
<accession>A0A087U3W4</accession>